<proteinExistence type="predicted"/>
<feature type="region of interest" description="Disordered" evidence="1">
    <location>
        <begin position="801"/>
        <end position="854"/>
    </location>
</feature>
<feature type="compositionally biased region" description="Basic residues" evidence="1">
    <location>
        <begin position="275"/>
        <end position="285"/>
    </location>
</feature>
<feature type="compositionally biased region" description="Low complexity" evidence="1">
    <location>
        <begin position="805"/>
        <end position="819"/>
    </location>
</feature>
<dbReference type="AlphaFoldDB" id="A0A5B0SPU3"/>
<protein>
    <recommendedName>
        <fullName evidence="4">BHLH domain-containing protein</fullName>
    </recommendedName>
</protein>
<feature type="region of interest" description="Disordered" evidence="1">
    <location>
        <begin position="137"/>
        <end position="225"/>
    </location>
</feature>
<dbReference type="EMBL" id="VDEP01000001">
    <property type="protein sequence ID" value="KAA1139183.1"/>
    <property type="molecule type" value="Genomic_DNA"/>
</dbReference>
<evidence type="ECO:0000256" key="1">
    <source>
        <dbReference type="SAM" id="MobiDB-lite"/>
    </source>
</evidence>
<accession>A0A5B0SPU3</accession>
<feature type="region of interest" description="Disordered" evidence="1">
    <location>
        <begin position="247"/>
        <end position="293"/>
    </location>
</feature>
<reference evidence="2 3" key="1">
    <citation type="submission" date="2019-05" db="EMBL/GenBank/DDBJ databases">
        <title>Emergence of the Ug99 lineage of the wheat stem rust pathogen through somatic hybridization.</title>
        <authorList>
            <person name="Li F."/>
            <person name="Upadhyaya N.M."/>
            <person name="Sperschneider J."/>
            <person name="Matny O."/>
            <person name="Nguyen-Phuc H."/>
            <person name="Mago R."/>
            <person name="Raley C."/>
            <person name="Miller M.E."/>
            <person name="Silverstein K.A.T."/>
            <person name="Henningsen E."/>
            <person name="Hirsch C.D."/>
            <person name="Visser B."/>
            <person name="Pretorius Z.A."/>
            <person name="Steffenson B.J."/>
            <person name="Schwessinger B."/>
            <person name="Dodds P.N."/>
            <person name="Figueroa M."/>
        </authorList>
    </citation>
    <scope>NUCLEOTIDE SEQUENCE [LARGE SCALE GENOMIC DNA]</scope>
    <source>
        <strain evidence="2 3">Ug99</strain>
    </source>
</reference>
<feature type="compositionally biased region" description="Basic and acidic residues" evidence="1">
    <location>
        <begin position="28"/>
        <end position="52"/>
    </location>
</feature>
<feature type="compositionally biased region" description="Polar residues" evidence="1">
    <location>
        <begin position="443"/>
        <end position="455"/>
    </location>
</feature>
<feature type="compositionally biased region" description="Basic residues" evidence="1">
    <location>
        <begin position="459"/>
        <end position="475"/>
    </location>
</feature>
<comment type="caution">
    <text evidence="2">The sequence shown here is derived from an EMBL/GenBank/DDBJ whole genome shotgun (WGS) entry which is preliminary data.</text>
</comment>
<feature type="region of interest" description="Disordered" evidence="1">
    <location>
        <begin position="441"/>
        <end position="526"/>
    </location>
</feature>
<organism evidence="2 3">
    <name type="scientific">Puccinia graminis f. sp. tritici</name>
    <dbReference type="NCBI Taxonomy" id="56615"/>
    <lineage>
        <taxon>Eukaryota</taxon>
        <taxon>Fungi</taxon>
        <taxon>Dikarya</taxon>
        <taxon>Basidiomycota</taxon>
        <taxon>Pucciniomycotina</taxon>
        <taxon>Pucciniomycetes</taxon>
        <taxon>Pucciniales</taxon>
        <taxon>Pucciniaceae</taxon>
        <taxon>Puccinia</taxon>
    </lineage>
</organism>
<gene>
    <name evidence="2" type="ORF">PGTUg99_037147</name>
</gene>
<evidence type="ECO:0000313" key="2">
    <source>
        <dbReference type="EMBL" id="KAA1139183.1"/>
    </source>
</evidence>
<evidence type="ECO:0000313" key="3">
    <source>
        <dbReference type="Proteomes" id="UP000325313"/>
    </source>
</evidence>
<feature type="region of interest" description="Disordered" evidence="1">
    <location>
        <begin position="18"/>
        <end position="89"/>
    </location>
</feature>
<feature type="region of interest" description="Disordered" evidence="1">
    <location>
        <begin position="886"/>
        <end position="905"/>
    </location>
</feature>
<name>A0A5B0SPU3_PUCGR</name>
<feature type="compositionally biased region" description="Polar residues" evidence="1">
    <location>
        <begin position="840"/>
        <end position="850"/>
    </location>
</feature>
<dbReference type="Proteomes" id="UP000325313">
    <property type="component" value="Unassembled WGS sequence"/>
</dbReference>
<feature type="compositionally biased region" description="Low complexity" evidence="1">
    <location>
        <begin position="259"/>
        <end position="274"/>
    </location>
</feature>
<evidence type="ECO:0008006" key="4">
    <source>
        <dbReference type="Google" id="ProtNLM"/>
    </source>
</evidence>
<sequence length="905" mass="100077">MPEGMPVLGELKRRLEECGQDGPVPYFGKRETDEMGREVESRLKISEPEYSHMRRPSLQSFQTTSGSLSSSSDSHIYQEQGALSRKKAKTSNTLTLLDPLRPVHIPEVPHHHGVELEPDVEMHHVWNRNPCGNTGEWPGQLRLIGHDPHGPQPSYPHHRQTIDPIPTQAPSVSPVFPPDANGPPDGHPVENGNREDQPGSRRVSKRNGKPGKSTHMVSEQRRRNAIQGGFGSLVEILRAGEAQSGISIATPDLPSHPPGSAGSTTTASNTTSTNHNKKPKTRGRGRRGEIETGASKSVVLERAAEFVKWMADGNLALFNEINRVQSILQNHGIQIIRRRPVRIVEEPIDNTPTSTVGIINVTRVSALRRLIIDSSRFFRLHGHVKSEIVMSDRLTLAIAATVAAKITESSLTPEASSSGTSKKPTKNTTIVTLATYAIDKAAESSSTSGSPRTNVSTKSSKKTSHKPAKTSSKKIKSPEFVPSDWDSSNEVESEADKPRSKNSVAPKLKKSYASSDPIKNNEPAKKLSDTDILKSIHIHKNLIKPAPLTEKDPIGLQIPETAGLTQSTQPDNPSPVQVINVQPSTTSSAQPSLSFTTEPYEPASESDLDIITGATAQLWSKPKISKGRLGDDILARYPQPLHPLLQSVKLYQEYYRQATEKNDEDMKVVAISKASKLQDDLTDKIDSQDFKTLFGGWDPKAECEEYLTGPTGRKYKRSKDIPVTPTPDPEMQIDPPAEVPPLHQGTSQQYQQGYYSQQGYPYPQAYQQQPQAGQFFNQASPYYPQPVASTAPDPYLHVPTSEVPPNRTNQNRNCTCNRNNNRRNQAHRAPNNFRPMSANGPRQRTNSQTARENRRVAYQRSIHQEMIRLSRTTQAQYQALEAMREQSAGYGNRRQPQEGGANPNY</sequence>
<feature type="compositionally biased region" description="Low complexity" evidence="1">
    <location>
        <begin position="57"/>
        <end position="74"/>
    </location>
</feature>